<dbReference type="Proteomes" id="UP000245999">
    <property type="component" value="Chromosome"/>
</dbReference>
<dbReference type="RefSeq" id="WP_109654443.1">
    <property type="nucleotide sequence ID" value="NZ_CP029145.1"/>
</dbReference>
<feature type="compositionally biased region" description="Polar residues" evidence="1">
    <location>
        <begin position="1"/>
        <end position="11"/>
    </location>
</feature>
<accession>A0A2Z3GIK1</accession>
<dbReference type="AlphaFoldDB" id="A0A2Z3GIK1"/>
<evidence type="ECO:0000256" key="2">
    <source>
        <dbReference type="SAM" id="Phobius"/>
    </source>
</evidence>
<keyword evidence="2" id="KW-0812">Transmembrane</keyword>
<keyword evidence="4" id="KW-1185">Reference proteome</keyword>
<reference evidence="4" key="1">
    <citation type="submission" date="2018-04" db="EMBL/GenBank/DDBJ databases">
        <title>Complete genome of Antarctic heterotrophic bacterium Hymenobacter nivis.</title>
        <authorList>
            <person name="Terashima M."/>
        </authorList>
    </citation>
    <scope>NUCLEOTIDE SEQUENCE [LARGE SCALE GENOMIC DNA]</scope>
    <source>
        <strain evidence="4">NBRC 111535</strain>
    </source>
</reference>
<protein>
    <submittedName>
        <fullName evidence="3">Uncharacterized protein</fullName>
    </submittedName>
</protein>
<name>A0A2Z3GIK1_9BACT</name>
<evidence type="ECO:0000256" key="1">
    <source>
        <dbReference type="SAM" id="MobiDB-lite"/>
    </source>
</evidence>
<feature type="transmembrane region" description="Helical" evidence="2">
    <location>
        <begin position="43"/>
        <end position="65"/>
    </location>
</feature>
<dbReference type="KEGG" id="hnv:DDQ68_02255"/>
<organism evidence="3 4">
    <name type="scientific">Hymenobacter nivis</name>
    <dbReference type="NCBI Taxonomy" id="1850093"/>
    <lineage>
        <taxon>Bacteria</taxon>
        <taxon>Pseudomonadati</taxon>
        <taxon>Bacteroidota</taxon>
        <taxon>Cytophagia</taxon>
        <taxon>Cytophagales</taxon>
        <taxon>Hymenobacteraceae</taxon>
        <taxon>Hymenobacter</taxon>
    </lineage>
</organism>
<keyword evidence="2" id="KW-0472">Membrane</keyword>
<dbReference type="EMBL" id="CP029145">
    <property type="protein sequence ID" value="AWM31712.1"/>
    <property type="molecule type" value="Genomic_DNA"/>
</dbReference>
<proteinExistence type="predicted"/>
<gene>
    <name evidence="3" type="ORF">DDQ68_02255</name>
</gene>
<sequence length="68" mass="6916">MPHSSKLSTPDLTAAAHGRNEPTTAARPELLATRREVAAEPMFLLLLAACAVYSGLGEGAGAIALGPC</sequence>
<feature type="region of interest" description="Disordered" evidence="1">
    <location>
        <begin position="1"/>
        <end position="27"/>
    </location>
</feature>
<evidence type="ECO:0000313" key="3">
    <source>
        <dbReference type="EMBL" id="AWM31712.1"/>
    </source>
</evidence>
<keyword evidence="2" id="KW-1133">Transmembrane helix</keyword>
<evidence type="ECO:0000313" key="4">
    <source>
        <dbReference type="Proteomes" id="UP000245999"/>
    </source>
</evidence>